<evidence type="ECO:0000256" key="4">
    <source>
        <dbReference type="ARBA" id="ARBA00012729"/>
    </source>
</evidence>
<dbReference type="PANTHER" id="PTHR11177:SF402">
    <property type="entry name" value="CHITINASE"/>
    <property type="match status" value="1"/>
</dbReference>
<dbReference type="InterPro" id="IPR001579">
    <property type="entry name" value="Glyco_hydro_18_chit_AS"/>
</dbReference>
<dbReference type="PROSITE" id="PS50941">
    <property type="entry name" value="CHIT_BIND_I_2"/>
    <property type="match status" value="1"/>
</dbReference>
<gene>
    <name evidence="16" type="ORF">M431DRAFT_526019</name>
</gene>
<dbReference type="EC" id="3.2.1.14" evidence="4"/>
<dbReference type="PROSITE" id="PS51910">
    <property type="entry name" value="GH18_2"/>
    <property type="match status" value="1"/>
</dbReference>
<name>A0A2T3ZS11_TRIHA</name>
<comment type="catalytic activity">
    <reaction evidence="1">
        <text>Random endo-hydrolysis of N-acetyl-beta-D-glucosaminide (1-&gt;4)-beta-linkages in chitin and chitodextrins.</text>
        <dbReference type="EC" id="3.2.1.14"/>
    </reaction>
</comment>
<dbReference type="GO" id="GO:0008843">
    <property type="term" value="F:endochitinase activity"/>
    <property type="evidence" value="ECO:0007669"/>
    <property type="project" value="UniProtKB-EC"/>
</dbReference>
<dbReference type="InterPro" id="IPR050314">
    <property type="entry name" value="Glycosyl_Hydrlase_18"/>
</dbReference>
<feature type="signal peptide" evidence="13">
    <location>
        <begin position="1"/>
        <end position="22"/>
    </location>
</feature>
<comment type="caution">
    <text evidence="11">Lacks conserved residue(s) required for the propagation of feature annotation.</text>
</comment>
<dbReference type="InterPro" id="IPR017853">
    <property type="entry name" value="GH"/>
</dbReference>
<evidence type="ECO:0000256" key="10">
    <source>
        <dbReference type="ARBA" id="ARBA00023326"/>
    </source>
</evidence>
<evidence type="ECO:0000256" key="8">
    <source>
        <dbReference type="ARBA" id="ARBA00023277"/>
    </source>
</evidence>
<reference evidence="16 17" key="1">
    <citation type="submission" date="2016-07" db="EMBL/GenBank/DDBJ databases">
        <title>Multiple horizontal gene transfer events from other fungi enriched the ability of initially mycotrophic Trichoderma (Ascomycota) to feed on dead plant biomass.</title>
        <authorList>
            <consortium name="DOE Joint Genome Institute"/>
            <person name="Aerts A."/>
            <person name="Atanasova L."/>
            <person name="Chenthamara K."/>
            <person name="Zhang J."/>
            <person name="Grujic M."/>
            <person name="Henrissat B."/>
            <person name="Kuo A."/>
            <person name="Salamov A."/>
            <person name="Lipzen A."/>
            <person name="Labutti K."/>
            <person name="Barry K."/>
            <person name="Miao Y."/>
            <person name="Rahimi M.J."/>
            <person name="Shen Q."/>
            <person name="Grigoriev I.V."/>
            <person name="Kubicek C.P."/>
            <person name="Druzhinina I.S."/>
        </authorList>
    </citation>
    <scope>NUCLEOTIDE SEQUENCE [LARGE SCALE GENOMIC DNA]</scope>
    <source>
        <strain evidence="16 17">CBS 226.95</strain>
    </source>
</reference>
<evidence type="ECO:0000313" key="16">
    <source>
        <dbReference type="EMBL" id="PTB47606.1"/>
    </source>
</evidence>
<evidence type="ECO:0000256" key="3">
    <source>
        <dbReference type="ARBA" id="ARBA00008682"/>
    </source>
</evidence>
<dbReference type="GO" id="GO:0006032">
    <property type="term" value="P:chitin catabolic process"/>
    <property type="evidence" value="ECO:0007669"/>
    <property type="project" value="UniProtKB-KW"/>
</dbReference>
<evidence type="ECO:0000256" key="1">
    <source>
        <dbReference type="ARBA" id="ARBA00000822"/>
    </source>
</evidence>
<dbReference type="EMBL" id="KZ679712">
    <property type="protein sequence ID" value="PTB47606.1"/>
    <property type="molecule type" value="Genomic_DNA"/>
</dbReference>
<evidence type="ECO:0000313" key="17">
    <source>
        <dbReference type="Proteomes" id="UP000241690"/>
    </source>
</evidence>
<feature type="chain" id="PRO_5015680731" description="chitinase" evidence="13">
    <location>
        <begin position="23"/>
        <end position="854"/>
    </location>
</feature>
<dbReference type="GeneID" id="36629226"/>
<comment type="similarity">
    <text evidence="3">Belongs to the glycosyl hydrolase 18 family. Chitinase class V subfamily.</text>
</comment>
<keyword evidence="13" id="KW-0732">Signal</keyword>
<dbReference type="RefSeq" id="XP_024767283.1">
    <property type="nucleotide sequence ID" value="XM_024920657.1"/>
</dbReference>
<feature type="disulfide bond" evidence="11">
    <location>
        <begin position="35"/>
        <end position="49"/>
    </location>
</feature>
<dbReference type="SMART" id="SM00636">
    <property type="entry name" value="Glyco_18"/>
    <property type="match status" value="1"/>
</dbReference>
<keyword evidence="9 12" id="KW-0326">Glycosidase</keyword>
<dbReference type="InterPro" id="IPR029070">
    <property type="entry name" value="Chitinase_insertion_sf"/>
</dbReference>
<protein>
    <recommendedName>
        <fullName evidence="4">chitinase</fullName>
        <ecNumber evidence="4">3.2.1.14</ecNumber>
    </recommendedName>
</protein>
<feature type="domain" description="GH18" evidence="15">
    <location>
        <begin position="93"/>
        <end position="415"/>
    </location>
</feature>
<keyword evidence="5" id="KW-0964">Secreted</keyword>
<evidence type="ECO:0000256" key="13">
    <source>
        <dbReference type="SAM" id="SignalP"/>
    </source>
</evidence>
<comment type="subcellular location">
    <subcellularLocation>
        <location evidence="2">Secreted</location>
    </subcellularLocation>
</comment>
<dbReference type="SUPFAM" id="SSF54556">
    <property type="entry name" value="Chitinase insertion domain"/>
    <property type="match status" value="1"/>
</dbReference>
<keyword evidence="10" id="KW-0624">Polysaccharide degradation</keyword>
<dbReference type="SUPFAM" id="SSF51445">
    <property type="entry name" value="(Trans)glycosidases"/>
    <property type="match status" value="1"/>
</dbReference>
<dbReference type="PROSITE" id="PS01095">
    <property type="entry name" value="GH18_1"/>
    <property type="match status" value="1"/>
</dbReference>
<accession>A0A2T3ZS11</accession>
<organism evidence="16 17">
    <name type="scientific">Trichoderma harzianum CBS 226.95</name>
    <dbReference type="NCBI Taxonomy" id="983964"/>
    <lineage>
        <taxon>Eukaryota</taxon>
        <taxon>Fungi</taxon>
        <taxon>Dikarya</taxon>
        <taxon>Ascomycota</taxon>
        <taxon>Pezizomycotina</taxon>
        <taxon>Sordariomycetes</taxon>
        <taxon>Hypocreomycetidae</taxon>
        <taxon>Hypocreales</taxon>
        <taxon>Hypocreaceae</taxon>
        <taxon>Trichoderma</taxon>
    </lineage>
</organism>
<sequence>MLFQTLALFLLSLLPSIVVVQAQSCSASNPCKTGCCSKFGFCGLGPDYCASKICVANCDRKAECDPGGYGAAYVNHTTCPLNPSCSTTFHKFERVVGYYEGWAMQRKCNVFNPEKIPLGVYTHLNYAFATIDPKTFEVLPATIEDQQDTYDRVTWLKKRDPDLKVFIAIGGWTFNNEGQPTRNTFSNIANNPQNQKAFIKSLISFMSTYDFDGVDLDWEYPEAPDRYLQHFDIKKMAKIVDFFNVMSYDLHGVWDIPNKWVGPYLNAHTNLTEIKDALDLLWRNNIPYDKVNMGLAFYGRGFTAADPKCLTPGCRYASGSESWMCSHEVGIVFNSEISDIMQSQNVAPVLYKDAAVKVLTYNTDQWVAFDDEETLGLKLNFAKSKCLGGVMVWAVSHDTENATYSTALGKLAQRSTTSLINIGIDNGVHQYERVQNHPQCKWSNCGEGCPSGWSPIQRSDPDARNGEIMIDDQGCEGQGSHYLVWNDNIFALSLASGLLCQTQVQGGYCKALADDPDAGFLEKRIATRRFVWSTSVGATTYGRNLVSQPYRQVNDWSILNERTIEIYGQVFLFPGPGCTNFVLRVENKVAQRRKDPLTNTVTEHLVELQTVPMWYTAAIQGVLATAPGVTALPNPAGPIDPSFFTVTLPLPNAPFNFNPPLPPPTGGQLLSTLEARLFNALGSVANDFSFVLADADLNCLKELLWDDDTRNVIDQRVMRDLTSSTDPETAAIGLNSVRNVVAVMSFLNHPTVHGNMATIIMDFRTELKRAEDVHEGRTGRTVAAVDSFDNYFKSLMTRINTRIGTFATRWLNTIDATWSNVNTPDGIQIRTYSASIRTEAQNAEVNTEGFFDDI</sequence>
<dbReference type="Proteomes" id="UP000241690">
    <property type="component" value="Unassembled WGS sequence"/>
</dbReference>
<dbReference type="AlphaFoldDB" id="A0A2T3ZS11"/>
<dbReference type="GO" id="GO:0008061">
    <property type="term" value="F:chitin binding"/>
    <property type="evidence" value="ECO:0007669"/>
    <property type="project" value="UniProtKB-UniRule"/>
</dbReference>
<proteinExistence type="inferred from homology"/>
<evidence type="ECO:0000259" key="14">
    <source>
        <dbReference type="PROSITE" id="PS50941"/>
    </source>
</evidence>
<keyword evidence="11" id="KW-0147">Chitin-binding</keyword>
<evidence type="ECO:0000256" key="7">
    <source>
        <dbReference type="ARBA" id="ARBA00023024"/>
    </source>
</evidence>
<dbReference type="InterPro" id="IPR001002">
    <property type="entry name" value="Chitin-bd_1"/>
</dbReference>
<dbReference type="STRING" id="983964.A0A2T3ZS11"/>
<evidence type="ECO:0000256" key="2">
    <source>
        <dbReference type="ARBA" id="ARBA00004613"/>
    </source>
</evidence>
<dbReference type="GO" id="GO:0000272">
    <property type="term" value="P:polysaccharide catabolic process"/>
    <property type="evidence" value="ECO:0007669"/>
    <property type="project" value="UniProtKB-KW"/>
</dbReference>
<dbReference type="Gene3D" id="3.20.20.80">
    <property type="entry name" value="Glycosidases"/>
    <property type="match status" value="2"/>
</dbReference>
<evidence type="ECO:0000256" key="9">
    <source>
        <dbReference type="ARBA" id="ARBA00023295"/>
    </source>
</evidence>
<dbReference type="Pfam" id="PF00704">
    <property type="entry name" value="Glyco_hydro_18"/>
    <property type="match status" value="2"/>
</dbReference>
<evidence type="ECO:0000259" key="15">
    <source>
        <dbReference type="PROSITE" id="PS51910"/>
    </source>
</evidence>
<dbReference type="GO" id="GO:0005576">
    <property type="term" value="C:extracellular region"/>
    <property type="evidence" value="ECO:0007669"/>
    <property type="project" value="UniProtKB-SubCell"/>
</dbReference>
<keyword evidence="17" id="KW-1185">Reference proteome</keyword>
<evidence type="ECO:0000256" key="11">
    <source>
        <dbReference type="PROSITE-ProRule" id="PRU00261"/>
    </source>
</evidence>
<dbReference type="InterPro" id="IPR011583">
    <property type="entry name" value="Chitinase_II/V-like_cat"/>
</dbReference>
<keyword evidence="7" id="KW-0146">Chitin degradation</keyword>
<dbReference type="CDD" id="cd06922">
    <property type="entry name" value="ChtBD1_GH18_1"/>
    <property type="match status" value="1"/>
</dbReference>
<dbReference type="PANTHER" id="PTHR11177">
    <property type="entry name" value="CHITINASE"/>
    <property type="match status" value="1"/>
</dbReference>
<evidence type="ECO:0000256" key="6">
    <source>
        <dbReference type="ARBA" id="ARBA00022801"/>
    </source>
</evidence>
<evidence type="ECO:0000256" key="5">
    <source>
        <dbReference type="ARBA" id="ARBA00022525"/>
    </source>
</evidence>
<dbReference type="InterPro" id="IPR001223">
    <property type="entry name" value="Glyco_hydro18_cat"/>
</dbReference>
<evidence type="ECO:0000256" key="12">
    <source>
        <dbReference type="RuleBase" id="RU000489"/>
    </source>
</evidence>
<keyword evidence="6 12" id="KW-0378">Hydrolase</keyword>
<keyword evidence="8" id="KW-0119">Carbohydrate metabolism</keyword>
<keyword evidence="11" id="KW-1015">Disulfide bond</keyword>
<feature type="domain" description="Chitin-binding type-1" evidence="14">
    <location>
        <begin position="22"/>
        <end position="66"/>
    </location>
</feature>
<dbReference type="Gene3D" id="3.10.50.10">
    <property type="match status" value="1"/>
</dbReference>